<dbReference type="Proteomes" id="UP001250791">
    <property type="component" value="Unassembled WGS sequence"/>
</dbReference>
<dbReference type="InterPro" id="IPR041413">
    <property type="entry name" value="MLTR_LBD"/>
</dbReference>
<comment type="caution">
    <text evidence="3">The sequence shown here is derived from an EMBL/GenBank/DDBJ whole genome shotgun (WGS) entry which is preliminary data.</text>
</comment>
<reference evidence="3 4" key="1">
    <citation type="submission" date="2023-07" db="EMBL/GenBank/DDBJ databases">
        <title>Sorghum-associated microbial communities from plants grown in Nebraska, USA.</title>
        <authorList>
            <person name="Schachtman D."/>
        </authorList>
    </citation>
    <scope>NUCLEOTIDE SEQUENCE [LARGE SCALE GENOMIC DNA]</scope>
    <source>
        <strain evidence="3 4">3199</strain>
    </source>
</reference>
<name>A0ABU1SXA0_9HYPH</name>
<accession>A0ABU1SXA0</accession>
<dbReference type="Pfam" id="PF17765">
    <property type="entry name" value="MLTR_LBD"/>
    <property type="match status" value="1"/>
</dbReference>
<feature type="compositionally biased region" description="Basic and acidic residues" evidence="1">
    <location>
        <begin position="1"/>
        <end position="11"/>
    </location>
</feature>
<evidence type="ECO:0000259" key="2">
    <source>
        <dbReference type="Pfam" id="PF17765"/>
    </source>
</evidence>
<feature type="region of interest" description="Disordered" evidence="1">
    <location>
        <begin position="1"/>
        <end position="22"/>
    </location>
</feature>
<dbReference type="RefSeq" id="WP_310234860.1">
    <property type="nucleotide sequence ID" value="NZ_JAVDUP010000008.1"/>
</dbReference>
<sequence length="295" mass="33563">MTKLQVREKRGNNAITTSASGTPIPISDYDRRKELADFLKRKRDSLSPEVFGFPMSKRRRTQGLLREEVAIVAGLGLTWYTWLEQGREIQVSSSFLELLAAGLRLNPTERSYLFNLAQLRPPPFPADDGESTFDEIQDILDVISVPAYARNRYFDVIAWNNANTLYFGDFAATPIEERNVAWLMFTREQYRRNMPNWESDARALVATLRLSFSEAGHSAAFSRLVGGLSVRSADFKRIWDEHDVSYGGEGVSKIMSRARTAVNFHSYTLTPERFPSVRLALFDPQIRNPLLSNTV</sequence>
<dbReference type="PANTHER" id="PTHR35010">
    <property type="entry name" value="BLL4672 PROTEIN-RELATED"/>
    <property type="match status" value="1"/>
</dbReference>
<dbReference type="Pfam" id="PF13560">
    <property type="entry name" value="HTH_31"/>
    <property type="match status" value="1"/>
</dbReference>
<dbReference type="Gene3D" id="3.30.450.180">
    <property type="match status" value="1"/>
</dbReference>
<proteinExistence type="predicted"/>
<evidence type="ECO:0000313" key="3">
    <source>
        <dbReference type="EMBL" id="MDR6903556.1"/>
    </source>
</evidence>
<feature type="domain" description="MmyB-like transcription regulator ligand binding" evidence="2">
    <location>
        <begin position="135"/>
        <end position="281"/>
    </location>
</feature>
<evidence type="ECO:0000256" key="1">
    <source>
        <dbReference type="SAM" id="MobiDB-lite"/>
    </source>
</evidence>
<keyword evidence="4" id="KW-1185">Reference proteome</keyword>
<organism evidence="3 4">
    <name type="scientific">Rhizobium miluonense</name>
    <dbReference type="NCBI Taxonomy" id="411945"/>
    <lineage>
        <taxon>Bacteria</taxon>
        <taxon>Pseudomonadati</taxon>
        <taxon>Pseudomonadota</taxon>
        <taxon>Alphaproteobacteria</taxon>
        <taxon>Hyphomicrobiales</taxon>
        <taxon>Rhizobiaceae</taxon>
        <taxon>Rhizobium/Agrobacterium group</taxon>
        <taxon>Rhizobium</taxon>
    </lineage>
</organism>
<protein>
    <submittedName>
        <fullName evidence="3">Transcriptional regulator with XRE-family HTH domain</fullName>
    </submittedName>
</protein>
<evidence type="ECO:0000313" key="4">
    <source>
        <dbReference type="Proteomes" id="UP001250791"/>
    </source>
</evidence>
<gene>
    <name evidence="3" type="ORF">J2W52_005189</name>
</gene>
<dbReference type="EMBL" id="JAVDUP010000008">
    <property type="protein sequence ID" value="MDR6903556.1"/>
    <property type="molecule type" value="Genomic_DNA"/>
</dbReference>